<dbReference type="PROSITE" id="PS00430">
    <property type="entry name" value="TONB_DEPENDENT_REC_1"/>
    <property type="match status" value="1"/>
</dbReference>
<keyword evidence="4" id="KW-0472">Membrane</keyword>
<organism evidence="6 7">
    <name type="scientific">Methanolobus sediminis</name>
    <dbReference type="NCBI Taxonomy" id="3072978"/>
    <lineage>
        <taxon>Archaea</taxon>
        <taxon>Methanobacteriati</taxon>
        <taxon>Methanobacteriota</taxon>
        <taxon>Stenosarchaea group</taxon>
        <taxon>Methanomicrobia</taxon>
        <taxon>Methanosarcinales</taxon>
        <taxon>Methanosarcinaceae</taxon>
        <taxon>Methanolobus</taxon>
    </lineage>
</organism>
<dbReference type="Gene3D" id="2.160.20.10">
    <property type="entry name" value="Single-stranded right-handed beta-helix, Pectin lyase-like"/>
    <property type="match status" value="5"/>
</dbReference>
<dbReference type="NCBIfam" id="TIGR03804">
    <property type="entry name" value="para_beta_helix"/>
    <property type="match status" value="11"/>
</dbReference>
<keyword evidence="4" id="KW-0812">Transmembrane</keyword>
<keyword evidence="4" id="KW-1133">Transmembrane helix</keyword>
<keyword evidence="2" id="KW-0677">Repeat</keyword>
<dbReference type="SMART" id="SM00722">
    <property type="entry name" value="CASH"/>
    <property type="match status" value="4"/>
</dbReference>
<dbReference type="SUPFAM" id="SSF51126">
    <property type="entry name" value="Pectin lyase-like"/>
    <property type="match status" value="4"/>
</dbReference>
<dbReference type="InterPro" id="IPR006633">
    <property type="entry name" value="Carb-bd_sugar_hydrolysis-dom"/>
</dbReference>
<dbReference type="InterPro" id="IPR006626">
    <property type="entry name" value="PbH1"/>
</dbReference>
<dbReference type="Pfam" id="PF05048">
    <property type="entry name" value="NosD"/>
    <property type="match status" value="3"/>
</dbReference>
<feature type="transmembrane region" description="Helical" evidence="4">
    <location>
        <begin position="2317"/>
        <end position="2336"/>
    </location>
</feature>
<name>A0AA51YLK8_9EURY</name>
<dbReference type="InterPro" id="IPR011050">
    <property type="entry name" value="Pectin_lyase_fold/virulence"/>
</dbReference>
<feature type="domain" description="Carbohydrate-binding/sugar hydrolysis" evidence="5">
    <location>
        <begin position="1975"/>
        <end position="2097"/>
    </location>
</feature>
<reference evidence="6 7" key="1">
    <citation type="submission" date="2023-08" db="EMBL/GenBank/DDBJ databases">
        <title>Methanolobus mangrovi sp. nov. and Methanolobus sediminis sp. nov, two novel methylotrophic methanogens isolated from mangrove sediments in China.</title>
        <authorList>
            <person name="Zhou J."/>
        </authorList>
    </citation>
    <scope>NUCLEOTIDE SEQUENCE [LARGE SCALE GENOMIC DNA]</scope>
    <source>
        <strain evidence="6 7">FTZ6</strain>
    </source>
</reference>
<dbReference type="InterPro" id="IPR012334">
    <property type="entry name" value="Pectin_lyas_fold"/>
</dbReference>
<dbReference type="NCBIfam" id="TIGR04213">
    <property type="entry name" value="PGF_pre_PGF"/>
    <property type="match status" value="1"/>
</dbReference>
<feature type="domain" description="Carbohydrate-binding/sugar hydrolysis" evidence="5">
    <location>
        <begin position="1829"/>
        <end position="1960"/>
    </location>
</feature>
<dbReference type="InterPro" id="IPR039448">
    <property type="entry name" value="Beta_helix"/>
</dbReference>
<dbReference type="InterPro" id="IPR022441">
    <property type="entry name" value="Para_beta_helix_rpt-2"/>
</dbReference>
<sequence>MVGKQTIVRILMMVIIFSTISITTVSATEITVGKNTSYDHTSILEAVAEASDGDTIIVYAATYKENIDIDKSLIIRTDSASTEACIQAADVNEPVLHITADNVRISGFEIINSSEECGIDIESVDGCTITGTTLRSNWNGIFVEDSNNTSIIGNYIFENECSGIYLLNDTNCTIEDNDLQGNYQGIEMLYSDYNIITDNTIGNNTKNGLDLFDSNNNKIKNNDETENECGIYIMMSNENNIEKNTVLKNKKGIDLSNSRFNTFSGNEIDYNQKNIIFTESNHNLIYNNIINSTGIELIGEMSNNWNISVTNGENIVGGFLLGGNYWTDSQNEGISQTCTDENHDGFCDCTYDLGENYNYDNSFNIDYLPLRKTDFITVDDDDDNNADYNSIQDAVNNASDKDTIVVFPGTYSENIDVNKELRIVSASGDPDDTIVQALNPDGHVFHVTADNVTVSGFNVSVATGSGKAGIYLDNVENNNISYNVLSNNSIGIYLVSCSNNTLADNTATNNDYGIHLSSSGNNMLTNNTAEYNDIYGIHLVSSGNNTLNGNTAEHNNNYGIHLVYSSNNMLTGNNAVDNDGHGIYLQSSSNNTLTGNNVADNNYGIWMIYSSKNTLNYNNIAHNDLGIRISASVNNIICVNDFLNNNDTDYTYNYLEEVGYLYNDSLYIGYIGNYYSNYKAADKNNDGVNDTAPYALIDLSENYQLTSNPIQSITIEGEHINPTSLTTTDSKTFPIKIGESYKITISTIKSTEIDNISLKVYDSNGTKLTTSFEVNRSDNDYILNFSVNETEQEVGSSGDIEIILQNINVSGTVVEEYKKIAPIIFTFFEFKENDDGLYEIFPDKNGTGSTVVIASPEFEQEFVTEYWTDEGLSSVEIDKKLFNLACLQTVALNEIVKKWPDSTIQIYDKDVAQATVERDIDNFRSNKKQVVIVGALPHAETSFGNLKASKAYPASYLSYTMAAEINNQNLWHENDIVYVAKHYRAMQYFNALNPIVINLMEIPHIYRLIKYDTSSEFGSDDTDYPAILIAKENHPLLQVSPTLGTDIRGDISEIDYSKTLYKMGTLMPLGYTYYPGLDIEREYEICTLTVHIGLDKFNAEASFPENFYFKAGISRNEEEVKNEIYCGRNGKYSWTSFKYYLLKQTITINENLGYQKISGVEDKALKRVNSIPLIPNSCKMLIKEMVTGYFDALTLICAPHALISENEVLQYVLEPSSAHTLLSDTLNKLSTEDKTVSEIVIYQNEKYPGKVALINGAISVISEVFSEIDLASSDKSPYSVTPTLEAESHVYDYVGASDNINYILLMDDIVTESTIFESKVENGAFDYKDALDLIGKGLGLYEKDSGTTDKKYKELSKKRDKAARLARLACKAGSAISSYEEAQEAATFNANQLFYIGDPYLTGYDDPVSNITVDPLPDTIKIDFSSKPNSADFMGTTFIFPNVTSFEMTNVTSKVILEDWLPSSGLPKTQVMTISIFHPSNQVIDGINYSLSNETVMENITLPVGAVTIENSTVPGLMDNLTGYPSYRMMMGTEDLGNISHTVLRIFPTIYYPNKTLVYYEDIDVTLNVKNVTLPDIDVHLDSYPNIIGVRSGNTSSAILRFYNDLYSTDNATVKVVFNSSSDMTIDGINASLPLSLELGTSSDDYYREIPVNITIPEVSTKETFYMNVTLEYFDGNDTTSKLYSIPVIAIPENMTDLEIIDVDFPEELEAYHTYNVSVSIKNSGQNTVAFVPVKLFLDYNETSETTLNEIKVNETCVEYFSFMPTTTGEHNLTVVVSPSPYELNLENNYYTELFDIKTVITVDSSGGGDYTSINEALEASIDGCTIVVYPGEYNENIYVDKSVTILSASIDPTNTVVKAAEPMNPVFHLVKNDVTITGFGITNSNNAGIYLDNVQECTISCNNIESNGNGIILNNSIDNNLAENRIADNSDIGLQISGSNGNIIDSNIFTDNRYGLDLTYSDKNKVNDCIVYNNEKGILIENSNENHLTNSVLYENEEGVYFTLSSNNTMHNNAITDNSQEGIVLHNSGSNLIYNNFFNNIENIEINGDNFWNTTMVKGENIIGGPYLGGNFWATPNNTGFSQISKDENGDGICDIEYQITENNTDYFPLTYIKDETIQDNNEDESINIIFEYSEEPESNIEMTMLSKQYVSEGKHLIYDFSDENDCLISVEFDSKKTVGYVITTVDILKGRSFLVSSSPDGETYLNMNICVGNDNFSTSEFIDNVIIKFKVDKSWIADNSINETTIRLNLYNNGKWTQLNSIKADEDGSYLFFEANTPTFSSFAITGEEIVYSPIDDNEILEKSTEEAKQDSQDISGFGVIGAAAIILIIISVLKRRKTN</sequence>
<dbReference type="SMART" id="SM00710">
    <property type="entry name" value="PbH1"/>
    <property type="match status" value="24"/>
</dbReference>
<feature type="domain" description="Carbohydrate-binding/sugar hydrolysis" evidence="5">
    <location>
        <begin position="406"/>
        <end position="540"/>
    </location>
</feature>
<dbReference type="Pfam" id="PF07705">
    <property type="entry name" value="CARDB"/>
    <property type="match status" value="1"/>
</dbReference>
<evidence type="ECO:0000256" key="3">
    <source>
        <dbReference type="ARBA" id="ARBA00022786"/>
    </source>
</evidence>
<dbReference type="Pfam" id="PF13229">
    <property type="entry name" value="Beta_helix"/>
    <property type="match status" value="1"/>
</dbReference>
<feature type="domain" description="Carbohydrate-binding/sugar hydrolysis" evidence="5">
    <location>
        <begin position="81"/>
        <end position="212"/>
    </location>
</feature>
<dbReference type="InterPro" id="IPR007742">
    <property type="entry name" value="NosD_dom"/>
</dbReference>
<dbReference type="GeneID" id="84233705"/>
<evidence type="ECO:0000313" key="6">
    <source>
        <dbReference type="EMBL" id="WMW25032.1"/>
    </source>
</evidence>
<dbReference type="PANTHER" id="PTHR22990">
    <property type="entry name" value="F-BOX ONLY PROTEIN"/>
    <property type="match status" value="1"/>
</dbReference>
<dbReference type="InterPro" id="IPR010916">
    <property type="entry name" value="TonB_box_CS"/>
</dbReference>
<dbReference type="InterPro" id="IPR026453">
    <property type="entry name" value="PGF_pre_PGF"/>
</dbReference>
<comment type="pathway">
    <text evidence="1">Protein modification; protein ubiquitination.</text>
</comment>
<protein>
    <submittedName>
        <fullName evidence="6">NosD domain-containing protein</fullName>
    </submittedName>
</protein>
<dbReference type="InterPro" id="IPR011635">
    <property type="entry name" value="CARDB"/>
</dbReference>
<dbReference type="InterPro" id="IPR051550">
    <property type="entry name" value="SCF-Subunits/Alg-Epimerases"/>
</dbReference>
<keyword evidence="3" id="KW-0833">Ubl conjugation pathway</keyword>
<evidence type="ECO:0000259" key="5">
    <source>
        <dbReference type="SMART" id="SM00722"/>
    </source>
</evidence>
<proteinExistence type="predicted"/>
<keyword evidence="7" id="KW-1185">Reference proteome</keyword>
<evidence type="ECO:0000256" key="1">
    <source>
        <dbReference type="ARBA" id="ARBA00004906"/>
    </source>
</evidence>
<dbReference type="KEGG" id="mseb:RE474_13270"/>
<dbReference type="EMBL" id="CP133592">
    <property type="protein sequence ID" value="WMW25032.1"/>
    <property type="molecule type" value="Genomic_DNA"/>
</dbReference>
<accession>A0AA51YLK8</accession>
<evidence type="ECO:0000256" key="2">
    <source>
        <dbReference type="ARBA" id="ARBA00022737"/>
    </source>
</evidence>
<dbReference type="PANTHER" id="PTHR22990:SF15">
    <property type="entry name" value="F-BOX ONLY PROTEIN 10"/>
    <property type="match status" value="1"/>
</dbReference>
<dbReference type="RefSeq" id="WP_309310840.1">
    <property type="nucleotide sequence ID" value="NZ_CP133592.1"/>
</dbReference>
<gene>
    <name evidence="6" type="ORF">RE474_13270</name>
</gene>
<evidence type="ECO:0000256" key="4">
    <source>
        <dbReference type="SAM" id="Phobius"/>
    </source>
</evidence>
<dbReference type="Proteomes" id="UP001182908">
    <property type="component" value="Chromosome"/>
</dbReference>
<evidence type="ECO:0000313" key="7">
    <source>
        <dbReference type="Proteomes" id="UP001182908"/>
    </source>
</evidence>